<protein>
    <submittedName>
        <fullName evidence="5">Unannotated protein</fullName>
    </submittedName>
</protein>
<evidence type="ECO:0000313" key="5">
    <source>
        <dbReference type="EMBL" id="CAB4539540.1"/>
    </source>
</evidence>
<evidence type="ECO:0000259" key="4">
    <source>
        <dbReference type="Pfam" id="PF01406"/>
    </source>
</evidence>
<evidence type="ECO:0000256" key="2">
    <source>
        <dbReference type="ARBA" id="ARBA00022741"/>
    </source>
</evidence>
<dbReference type="PANTHER" id="PTHR10890:SF3">
    <property type="entry name" value="CYSTEINE--TRNA LIGASE, CYTOPLASMIC"/>
    <property type="match status" value="1"/>
</dbReference>
<keyword evidence="2" id="KW-0547">Nucleotide-binding</keyword>
<dbReference type="Gene3D" id="1.20.120.640">
    <property type="entry name" value="Anticodon-binding domain of a subclass of class I aminoacyl-tRNA synthetases"/>
    <property type="match status" value="1"/>
</dbReference>
<dbReference type="Pfam" id="PF01406">
    <property type="entry name" value="tRNA-synt_1e"/>
    <property type="match status" value="1"/>
</dbReference>
<dbReference type="GO" id="GO:0005829">
    <property type="term" value="C:cytosol"/>
    <property type="evidence" value="ECO:0007669"/>
    <property type="project" value="TreeGrafter"/>
</dbReference>
<dbReference type="GO" id="GO:0005524">
    <property type="term" value="F:ATP binding"/>
    <property type="evidence" value="ECO:0007669"/>
    <property type="project" value="UniProtKB-KW"/>
</dbReference>
<name>A0A6J6BK86_9ZZZZ</name>
<dbReference type="InterPro" id="IPR014729">
    <property type="entry name" value="Rossmann-like_a/b/a_fold"/>
</dbReference>
<keyword evidence="3" id="KW-0067">ATP-binding</keyword>
<dbReference type="EMBL" id="CAEZSJ010000071">
    <property type="protein sequence ID" value="CAB4539540.1"/>
    <property type="molecule type" value="Genomic_DNA"/>
</dbReference>
<organism evidence="5">
    <name type="scientific">freshwater metagenome</name>
    <dbReference type="NCBI Taxonomy" id="449393"/>
    <lineage>
        <taxon>unclassified sequences</taxon>
        <taxon>metagenomes</taxon>
        <taxon>ecological metagenomes</taxon>
    </lineage>
</organism>
<dbReference type="InterPro" id="IPR024909">
    <property type="entry name" value="Cys-tRNA/MSH_ligase"/>
</dbReference>
<dbReference type="InterPro" id="IPR032678">
    <property type="entry name" value="tRNA-synt_1_cat_dom"/>
</dbReference>
<gene>
    <name evidence="5" type="ORF">UFOPK1425_00486</name>
</gene>
<dbReference type="GO" id="GO:0006423">
    <property type="term" value="P:cysteinyl-tRNA aminoacylation"/>
    <property type="evidence" value="ECO:0007669"/>
    <property type="project" value="TreeGrafter"/>
</dbReference>
<dbReference type="AlphaFoldDB" id="A0A6J6BK86"/>
<evidence type="ECO:0000256" key="3">
    <source>
        <dbReference type="ARBA" id="ARBA00022840"/>
    </source>
</evidence>
<dbReference type="PRINTS" id="PR00983">
    <property type="entry name" value="TRNASYNTHCYS"/>
</dbReference>
<dbReference type="GO" id="GO:0004817">
    <property type="term" value="F:cysteine-tRNA ligase activity"/>
    <property type="evidence" value="ECO:0007669"/>
    <property type="project" value="TreeGrafter"/>
</dbReference>
<keyword evidence="1" id="KW-0436">Ligase</keyword>
<evidence type="ECO:0000256" key="1">
    <source>
        <dbReference type="ARBA" id="ARBA00022598"/>
    </source>
</evidence>
<dbReference type="SUPFAM" id="SSF52374">
    <property type="entry name" value="Nucleotidylyl transferase"/>
    <property type="match status" value="1"/>
</dbReference>
<proteinExistence type="predicted"/>
<reference evidence="5" key="1">
    <citation type="submission" date="2020-05" db="EMBL/GenBank/DDBJ databases">
        <authorList>
            <person name="Chiriac C."/>
            <person name="Salcher M."/>
            <person name="Ghai R."/>
            <person name="Kavagutti S V."/>
        </authorList>
    </citation>
    <scope>NUCLEOTIDE SEQUENCE</scope>
</reference>
<dbReference type="Gene3D" id="3.40.50.620">
    <property type="entry name" value="HUPs"/>
    <property type="match status" value="1"/>
</dbReference>
<sequence>MSKIIGSWPAVAIPASSAEAPTLKLLATSGEFSVSRGSQPFKMYVCGITPYDATHLGHAATYLTFDLINRYLKLSGREVSFVENITDIDDPLFERARRDNQSWEELGGSQVALFASDMTALRILPPKEYVSVTAAMSLIIKAIEKLVNSGFTYVLAGNVYFRISKFLPELALSVEESLNLFADRGGDPETPGKESPLDPILWVANKEGEPGWNSEMGFGRPGWHVECSVIALHHLIGADYIDRHSEGSESDSFEIDLQGGGSDLIFPHHFMTAAIGRALTGREFARAYVHTGMVGLDGEKMSKSKGNLVLVSNLLKDGVDPMEIRYALLSEQYFADRMWNADILIRAQINVAKVRSALSRNEVAPTDQVISGIAASLASNLNSPLALEILENWVTDTEKGLTGGSVGELSRFIDAALGLAL</sequence>
<accession>A0A6J6BK86</accession>
<feature type="domain" description="tRNA synthetases class I catalytic" evidence="4">
    <location>
        <begin position="40"/>
        <end position="335"/>
    </location>
</feature>
<dbReference type="PANTHER" id="PTHR10890">
    <property type="entry name" value="CYSTEINYL-TRNA SYNTHETASE"/>
    <property type="match status" value="1"/>
</dbReference>